<evidence type="ECO:0000313" key="3">
    <source>
        <dbReference type="Proteomes" id="UP000824890"/>
    </source>
</evidence>
<protein>
    <submittedName>
        <fullName evidence="2">Uncharacterized protein</fullName>
    </submittedName>
</protein>
<feature type="region of interest" description="Disordered" evidence="1">
    <location>
        <begin position="112"/>
        <end position="150"/>
    </location>
</feature>
<comment type="caution">
    <text evidence="2">The sequence shown here is derived from an EMBL/GenBank/DDBJ whole genome shotgun (WGS) entry which is preliminary data.</text>
</comment>
<keyword evidence="3" id="KW-1185">Reference proteome</keyword>
<sequence length="176" mass="19520">MSRIVLVRSGMTLSELECNVTKEFFTSTETAPLPVLTKAGTQPASQVDENPLPFTAPNQPIKHNLNQFRPPSTASSKIPSFSLFGDEDLLHDFPTHHPVDANEMLEQMFKEDPDNIPDSWLVDDDEETASESSQPQDTDGVPPAGYDHDFWDPLLEEHLGGSDAVEVMIQLTGRMI</sequence>
<dbReference type="Proteomes" id="UP000824890">
    <property type="component" value="Unassembled WGS sequence"/>
</dbReference>
<name>A0ABQ7ZRB3_BRANA</name>
<proteinExistence type="predicted"/>
<organism evidence="2 3">
    <name type="scientific">Brassica napus</name>
    <name type="common">Rape</name>
    <dbReference type="NCBI Taxonomy" id="3708"/>
    <lineage>
        <taxon>Eukaryota</taxon>
        <taxon>Viridiplantae</taxon>
        <taxon>Streptophyta</taxon>
        <taxon>Embryophyta</taxon>
        <taxon>Tracheophyta</taxon>
        <taxon>Spermatophyta</taxon>
        <taxon>Magnoliopsida</taxon>
        <taxon>eudicotyledons</taxon>
        <taxon>Gunneridae</taxon>
        <taxon>Pentapetalae</taxon>
        <taxon>rosids</taxon>
        <taxon>malvids</taxon>
        <taxon>Brassicales</taxon>
        <taxon>Brassicaceae</taxon>
        <taxon>Brassiceae</taxon>
        <taxon>Brassica</taxon>
    </lineage>
</organism>
<accession>A0ABQ7ZRB3</accession>
<reference evidence="2 3" key="1">
    <citation type="submission" date="2021-05" db="EMBL/GenBank/DDBJ databases">
        <title>Genome Assembly of Synthetic Allotetraploid Brassica napus Reveals Homoeologous Exchanges between Subgenomes.</title>
        <authorList>
            <person name="Davis J.T."/>
        </authorList>
    </citation>
    <scope>NUCLEOTIDE SEQUENCE [LARGE SCALE GENOMIC DNA]</scope>
    <source>
        <strain evidence="3">cv. Da-Ae</strain>
        <tissue evidence="2">Seedling</tissue>
    </source>
</reference>
<dbReference type="EMBL" id="JAGKQM010000014">
    <property type="protein sequence ID" value="KAH0882769.1"/>
    <property type="molecule type" value="Genomic_DNA"/>
</dbReference>
<evidence type="ECO:0000313" key="2">
    <source>
        <dbReference type="EMBL" id="KAH0882769.1"/>
    </source>
</evidence>
<gene>
    <name evidence="2" type="ORF">HID58_058865</name>
</gene>
<evidence type="ECO:0000256" key="1">
    <source>
        <dbReference type="SAM" id="MobiDB-lite"/>
    </source>
</evidence>